<proteinExistence type="predicted"/>
<evidence type="ECO:0000256" key="1">
    <source>
        <dbReference type="SAM" id="MobiDB-lite"/>
    </source>
</evidence>
<dbReference type="Proteomes" id="UP000501240">
    <property type="component" value="Chromosome"/>
</dbReference>
<sequence>MEEFRAVLVTDAEKFSAHRDVELAEVHMEIRRVLAEAFDRSGLGEAWEEARFKQSTGDGILAALPVEAGRALIDPFPRLLQEVLAEAAPGLRARGLHLRLRMALHMGFVDDAHPQAPGLSTAVVDVCRLVDSEPLRGALKRSDPEVTFAAFLVSSEMFATHVAGGRTRLRESQFTRVRVTVKQFDRDAYLYIPVPSQSPNPQERARDGEDGRPSRSRPAAAGTSIGDVSATGHGNQNAIGNTVGGDLNMDRS</sequence>
<dbReference type="AlphaFoldDB" id="A0A7D3VSV3"/>
<evidence type="ECO:0008006" key="4">
    <source>
        <dbReference type="Google" id="ProtNLM"/>
    </source>
</evidence>
<organism evidence="2 3">
    <name type="scientific">Actinomadura verrucosospora</name>
    <dbReference type="NCBI Taxonomy" id="46165"/>
    <lineage>
        <taxon>Bacteria</taxon>
        <taxon>Bacillati</taxon>
        <taxon>Actinomycetota</taxon>
        <taxon>Actinomycetes</taxon>
        <taxon>Streptosporangiales</taxon>
        <taxon>Thermomonosporaceae</taxon>
        <taxon>Actinomadura</taxon>
    </lineage>
</organism>
<evidence type="ECO:0000313" key="3">
    <source>
        <dbReference type="Proteomes" id="UP000501240"/>
    </source>
</evidence>
<dbReference type="EMBL" id="CP053892">
    <property type="protein sequence ID" value="QKG20034.1"/>
    <property type="molecule type" value="Genomic_DNA"/>
</dbReference>
<dbReference type="RefSeq" id="WP_173094521.1">
    <property type="nucleotide sequence ID" value="NZ_CP053892.1"/>
</dbReference>
<keyword evidence="3" id="KW-1185">Reference proteome</keyword>
<name>A0A7D3VSV3_ACTVE</name>
<gene>
    <name evidence="2" type="ORF">ACTIVE_1670</name>
</gene>
<reference evidence="2 3" key="1">
    <citation type="submission" date="2020-05" db="EMBL/GenBank/DDBJ databases">
        <title>Actinomadura verrucosospora NRRL-B18236 (PFL_A860) Genome sequencing and assembly.</title>
        <authorList>
            <person name="Samborskyy M."/>
        </authorList>
    </citation>
    <scope>NUCLEOTIDE SEQUENCE [LARGE SCALE GENOMIC DNA]</scope>
    <source>
        <strain evidence="2 3">NRRL:B18236</strain>
    </source>
</reference>
<feature type="region of interest" description="Disordered" evidence="1">
    <location>
        <begin position="192"/>
        <end position="252"/>
    </location>
</feature>
<evidence type="ECO:0000313" key="2">
    <source>
        <dbReference type="EMBL" id="QKG20034.1"/>
    </source>
</evidence>
<feature type="compositionally biased region" description="Basic and acidic residues" evidence="1">
    <location>
        <begin position="203"/>
        <end position="213"/>
    </location>
</feature>
<accession>A0A7D3VSV3</accession>
<protein>
    <recommendedName>
        <fullName evidence="4">Guanylate cyclase domain-containing protein</fullName>
    </recommendedName>
</protein>